<dbReference type="GO" id="GO:0045944">
    <property type="term" value="P:positive regulation of transcription by RNA polymerase II"/>
    <property type="evidence" value="ECO:0007669"/>
    <property type="project" value="TreeGrafter"/>
</dbReference>
<keyword evidence="7" id="KW-0675">Receptor</keyword>
<dbReference type="PANTHER" id="PTHR24082:SF283">
    <property type="entry name" value="NUCLEAR HORMONE RECEPTOR HR96"/>
    <property type="match status" value="1"/>
</dbReference>
<keyword evidence="5" id="KW-0238">DNA-binding</keyword>
<keyword evidence="2" id="KW-0863">Zinc-finger</keyword>
<dbReference type="AlphaFoldDB" id="A0A7R9L2W5"/>
<evidence type="ECO:0000313" key="10">
    <source>
        <dbReference type="EMBL" id="CAD7633895.1"/>
    </source>
</evidence>
<evidence type="ECO:0000256" key="2">
    <source>
        <dbReference type="ARBA" id="ARBA00022771"/>
    </source>
</evidence>
<proteinExistence type="predicted"/>
<keyword evidence="11" id="KW-1185">Reference proteome</keyword>
<evidence type="ECO:0000256" key="3">
    <source>
        <dbReference type="ARBA" id="ARBA00022833"/>
    </source>
</evidence>
<dbReference type="SUPFAM" id="SSF48508">
    <property type="entry name" value="Nuclear receptor ligand-binding domain"/>
    <property type="match status" value="1"/>
</dbReference>
<evidence type="ECO:0000259" key="9">
    <source>
        <dbReference type="PROSITE" id="PS51843"/>
    </source>
</evidence>
<evidence type="ECO:0000256" key="6">
    <source>
        <dbReference type="ARBA" id="ARBA00023163"/>
    </source>
</evidence>
<evidence type="ECO:0000256" key="5">
    <source>
        <dbReference type="ARBA" id="ARBA00023125"/>
    </source>
</evidence>
<keyword evidence="3" id="KW-0862">Zinc</keyword>
<reference evidence="10" key="1">
    <citation type="submission" date="2020-11" db="EMBL/GenBank/DDBJ databases">
        <authorList>
            <person name="Tran Van P."/>
        </authorList>
    </citation>
    <scope>NUCLEOTIDE SEQUENCE</scope>
</reference>
<dbReference type="PANTHER" id="PTHR24082">
    <property type="entry name" value="NUCLEAR HORMONE RECEPTOR"/>
    <property type="match status" value="1"/>
</dbReference>
<dbReference type="OrthoDB" id="6355676at2759"/>
<evidence type="ECO:0000256" key="1">
    <source>
        <dbReference type="ARBA" id="ARBA00022723"/>
    </source>
</evidence>
<feature type="domain" description="NR LBD" evidence="9">
    <location>
        <begin position="128"/>
        <end position="354"/>
    </location>
</feature>
<dbReference type="GO" id="GO:0030154">
    <property type="term" value="P:cell differentiation"/>
    <property type="evidence" value="ECO:0007669"/>
    <property type="project" value="TreeGrafter"/>
</dbReference>
<dbReference type="GO" id="GO:0008270">
    <property type="term" value="F:zinc ion binding"/>
    <property type="evidence" value="ECO:0007669"/>
    <property type="project" value="UniProtKB-KW"/>
</dbReference>
<evidence type="ECO:0000256" key="7">
    <source>
        <dbReference type="ARBA" id="ARBA00023170"/>
    </source>
</evidence>
<evidence type="ECO:0000256" key="4">
    <source>
        <dbReference type="ARBA" id="ARBA00023015"/>
    </source>
</evidence>
<gene>
    <name evidence="10" type="ORF">OSB1V03_LOCUS14291</name>
</gene>
<evidence type="ECO:0000313" key="11">
    <source>
        <dbReference type="Proteomes" id="UP000759131"/>
    </source>
</evidence>
<dbReference type="GO" id="GO:0000978">
    <property type="term" value="F:RNA polymerase II cis-regulatory region sequence-specific DNA binding"/>
    <property type="evidence" value="ECO:0007669"/>
    <property type="project" value="TreeGrafter"/>
</dbReference>
<dbReference type="EMBL" id="OC868154">
    <property type="protein sequence ID" value="CAD7633895.1"/>
    <property type="molecule type" value="Genomic_DNA"/>
</dbReference>
<organism evidence="10">
    <name type="scientific">Medioppia subpectinata</name>
    <dbReference type="NCBI Taxonomy" id="1979941"/>
    <lineage>
        <taxon>Eukaryota</taxon>
        <taxon>Metazoa</taxon>
        <taxon>Ecdysozoa</taxon>
        <taxon>Arthropoda</taxon>
        <taxon>Chelicerata</taxon>
        <taxon>Arachnida</taxon>
        <taxon>Acari</taxon>
        <taxon>Acariformes</taxon>
        <taxon>Sarcoptiformes</taxon>
        <taxon>Oribatida</taxon>
        <taxon>Brachypylina</taxon>
        <taxon>Oppioidea</taxon>
        <taxon>Oppiidae</taxon>
        <taxon>Medioppia</taxon>
    </lineage>
</organism>
<dbReference type="EMBL" id="CAJPIZ010013579">
    <property type="protein sequence ID" value="CAG2114325.1"/>
    <property type="molecule type" value="Genomic_DNA"/>
</dbReference>
<protein>
    <recommendedName>
        <fullName evidence="9">NR LBD domain-containing protein</fullName>
    </recommendedName>
</protein>
<feature type="compositionally biased region" description="Basic residues" evidence="8">
    <location>
        <begin position="15"/>
        <end position="26"/>
    </location>
</feature>
<dbReference type="GO" id="GO:0000122">
    <property type="term" value="P:negative regulation of transcription by RNA polymerase II"/>
    <property type="evidence" value="ECO:0007669"/>
    <property type="project" value="TreeGrafter"/>
</dbReference>
<evidence type="ECO:0000256" key="8">
    <source>
        <dbReference type="SAM" id="MobiDB-lite"/>
    </source>
</evidence>
<dbReference type="InterPro" id="IPR050234">
    <property type="entry name" value="Nuclear_hormone_rcpt_NR1"/>
</dbReference>
<dbReference type="SMART" id="SM00430">
    <property type="entry name" value="HOLI"/>
    <property type="match status" value="1"/>
</dbReference>
<dbReference type="PROSITE" id="PS51843">
    <property type="entry name" value="NR_LBD"/>
    <property type="match status" value="1"/>
</dbReference>
<keyword evidence="4" id="KW-0805">Transcription regulation</keyword>
<dbReference type="Gene3D" id="1.10.565.10">
    <property type="entry name" value="Retinoid X Receptor"/>
    <property type="match status" value="1"/>
</dbReference>
<dbReference type="InterPro" id="IPR000536">
    <property type="entry name" value="Nucl_hrmn_rcpt_lig-bd"/>
</dbReference>
<name>A0A7R9L2W5_9ACAR</name>
<dbReference type="InterPro" id="IPR035500">
    <property type="entry name" value="NHR-like_dom_sf"/>
</dbReference>
<keyword evidence="6" id="KW-0804">Transcription</keyword>
<keyword evidence="1" id="KW-0479">Metal-binding</keyword>
<sequence>MRTEWILNADEKEKRRRKVLHNRQKRGKSDAINGSESDTTTTAATASANQPSIAAQSVETLDLVHILEDKDISLEKLDLEIKQIESCLLDTRPVAHNSGQELMKMSVTSMPRHIPNDTFTSMEGMKFTEVMDVTGLFRIHMPDTSVQLYNQLDVIKALMDKFDEGFREVVLAFKKFNPYQSLCKSDQISLLKSAATPMSVIRAVHCYDYESENLVIPLNSCSTRADLKLFQDYTGYNMYFTIRQMFNNYARQVDSDQTILDLLTVIALFDSSGVDVVHRKNIRLQREIYKYLLKRYLKLKYGSEIEAKSKFTTLMKSMNESKRFCQQLMIYFLNALPSDVSPLLNEIFDRVPHDMHNQSMCLDLDSF</sequence>
<dbReference type="GO" id="GO:0004879">
    <property type="term" value="F:nuclear receptor activity"/>
    <property type="evidence" value="ECO:0007669"/>
    <property type="project" value="TreeGrafter"/>
</dbReference>
<feature type="region of interest" description="Disordered" evidence="8">
    <location>
        <begin position="15"/>
        <end position="48"/>
    </location>
</feature>
<dbReference type="Proteomes" id="UP000759131">
    <property type="component" value="Unassembled WGS sequence"/>
</dbReference>
<accession>A0A7R9L2W5</accession>